<accession>A0ABM0MY50</accession>
<protein>
    <submittedName>
        <fullName evidence="3">Nucleolar protein NET1-like</fullName>
    </submittedName>
</protein>
<reference evidence="3" key="1">
    <citation type="submission" date="2025-08" db="UniProtKB">
        <authorList>
            <consortium name="RefSeq"/>
        </authorList>
    </citation>
    <scope>IDENTIFICATION</scope>
    <source>
        <tissue evidence="3">Testes</tissue>
    </source>
</reference>
<feature type="region of interest" description="Disordered" evidence="1">
    <location>
        <begin position="167"/>
        <end position="234"/>
    </location>
</feature>
<evidence type="ECO:0000256" key="1">
    <source>
        <dbReference type="SAM" id="MobiDB-lite"/>
    </source>
</evidence>
<evidence type="ECO:0000313" key="2">
    <source>
        <dbReference type="Proteomes" id="UP000694865"/>
    </source>
</evidence>
<feature type="compositionally biased region" description="Polar residues" evidence="1">
    <location>
        <begin position="99"/>
        <end position="111"/>
    </location>
</feature>
<feature type="region of interest" description="Disordered" evidence="1">
    <location>
        <begin position="58"/>
        <end position="119"/>
    </location>
</feature>
<gene>
    <name evidence="3" type="primary">LOC102803219</name>
</gene>
<feature type="compositionally biased region" description="Low complexity" evidence="1">
    <location>
        <begin position="60"/>
        <end position="89"/>
    </location>
</feature>
<dbReference type="GeneID" id="102803219"/>
<name>A0ABM0MY50_SACKO</name>
<feature type="compositionally biased region" description="Polar residues" evidence="1">
    <location>
        <begin position="171"/>
        <end position="199"/>
    </location>
</feature>
<sequence length="234" mass="25572">MYIFHQEKVRKLTDDANSYSVQATVEDDLFCQLDLTLSDTIMQYGVVGEDSGKAAALYNGSSSSGDSTEGASGGSSTSSSSTPETSSTEESNHDVNRYQLPTRTNKSVNTRSTEENDDLIFENDPIDIIEQQTPPANVISHKGKNNQDIGIVFENGLVRNQITHWPRHFRSSSSGRNKAQNKPTNKPSQRQNENGATEETSLRAVQPESANTAVGNTKTKKDVLPVNNSSNQMI</sequence>
<evidence type="ECO:0000313" key="3">
    <source>
        <dbReference type="RefSeq" id="XP_006824941.1"/>
    </source>
</evidence>
<proteinExistence type="predicted"/>
<dbReference type="RefSeq" id="XP_006824941.1">
    <property type="nucleotide sequence ID" value="XM_006824878.1"/>
</dbReference>
<organism evidence="2 3">
    <name type="scientific">Saccoglossus kowalevskii</name>
    <name type="common">Acorn worm</name>
    <dbReference type="NCBI Taxonomy" id="10224"/>
    <lineage>
        <taxon>Eukaryota</taxon>
        <taxon>Metazoa</taxon>
        <taxon>Hemichordata</taxon>
        <taxon>Enteropneusta</taxon>
        <taxon>Harrimaniidae</taxon>
        <taxon>Saccoglossus</taxon>
    </lineage>
</organism>
<feature type="compositionally biased region" description="Polar residues" evidence="1">
    <location>
        <begin position="208"/>
        <end position="217"/>
    </location>
</feature>
<keyword evidence="2" id="KW-1185">Reference proteome</keyword>
<dbReference type="Proteomes" id="UP000694865">
    <property type="component" value="Unplaced"/>
</dbReference>